<feature type="compositionally biased region" description="Basic and acidic residues" evidence="1">
    <location>
        <begin position="53"/>
        <end position="64"/>
    </location>
</feature>
<accession>A0AAX6G0Z3</accession>
<sequence>MASPSPNSTSPLSSRSSPPRTTLSKNCSSSTLRSSTRLTLMVMSFRRLSSSARPERERGDRGCN</sequence>
<feature type="region of interest" description="Disordered" evidence="1">
    <location>
        <begin position="45"/>
        <end position="64"/>
    </location>
</feature>
<proteinExistence type="predicted"/>
<name>A0AAX6G0Z3_IRIPA</name>
<evidence type="ECO:0000313" key="4">
    <source>
        <dbReference type="EMBL" id="KAJ6824198.1"/>
    </source>
</evidence>
<dbReference type="EMBL" id="JANAVB010043820">
    <property type="protein sequence ID" value="KAJ6792279.1"/>
    <property type="molecule type" value="Genomic_DNA"/>
</dbReference>
<keyword evidence="6" id="KW-1185">Reference proteome</keyword>
<protein>
    <submittedName>
        <fullName evidence="3">Coatomer subunit beta-1-like isoform X1</fullName>
    </submittedName>
</protein>
<evidence type="ECO:0000313" key="6">
    <source>
        <dbReference type="Proteomes" id="UP001140949"/>
    </source>
</evidence>
<reference evidence="3" key="1">
    <citation type="journal article" date="2023" name="GigaByte">
        <title>Genome assembly of the bearded iris, Iris pallida Lam.</title>
        <authorList>
            <person name="Bruccoleri R.E."/>
            <person name="Oakeley E.J."/>
            <person name="Faust A.M.E."/>
            <person name="Altorfer M."/>
            <person name="Dessus-Babus S."/>
            <person name="Burckhardt D."/>
            <person name="Oertli M."/>
            <person name="Naumann U."/>
            <person name="Petersen F."/>
            <person name="Wong J."/>
        </authorList>
    </citation>
    <scope>NUCLEOTIDE SEQUENCE</scope>
    <source>
        <strain evidence="3">GSM-AAB239-AS_SAM_17_03QT</strain>
    </source>
</reference>
<gene>
    <name evidence="4" type="ORF">M6B38_102680</name>
    <name evidence="3" type="ORF">M6B38_130295</name>
    <name evidence="2" type="ORF">M6B38_240100</name>
    <name evidence="5" type="ORF">M6B38_332775</name>
</gene>
<comment type="caution">
    <text evidence="3">The sequence shown here is derived from an EMBL/GenBank/DDBJ whole genome shotgun (WGS) entry which is preliminary data.</text>
</comment>
<evidence type="ECO:0000313" key="3">
    <source>
        <dbReference type="EMBL" id="KAJ6821998.1"/>
    </source>
</evidence>
<evidence type="ECO:0000313" key="2">
    <source>
        <dbReference type="EMBL" id="KAJ6792279.1"/>
    </source>
</evidence>
<evidence type="ECO:0000256" key="1">
    <source>
        <dbReference type="SAM" id="MobiDB-lite"/>
    </source>
</evidence>
<dbReference type="EMBL" id="JANAVB010024769">
    <property type="protein sequence ID" value="KAJ6821998.1"/>
    <property type="molecule type" value="Genomic_DNA"/>
</dbReference>
<dbReference type="EMBL" id="JANAVB010022398">
    <property type="protein sequence ID" value="KAJ6824198.1"/>
    <property type="molecule type" value="Genomic_DNA"/>
</dbReference>
<feature type="region of interest" description="Disordered" evidence="1">
    <location>
        <begin position="1"/>
        <end position="35"/>
    </location>
</feature>
<organism evidence="3 6">
    <name type="scientific">Iris pallida</name>
    <name type="common">Sweet iris</name>
    <dbReference type="NCBI Taxonomy" id="29817"/>
    <lineage>
        <taxon>Eukaryota</taxon>
        <taxon>Viridiplantae</taxon>
        <taxon>Streptophyta</taxon>
        <taxon>Embryophyta</taxon>
        <taxon>Tracheophyta</taxon>
        <taxon>Spermatophyta</taxon>
        <taxon>Magnoliopsida</taxon>
        <taxon>Liliopsida</taxon>
        <taxon>Asparagales</taxon>
        <taxon>Iridaceae</taxon>
        <taxon>Iridoideae</taxon>
        <taxon>Irideae</taxon>
        <taxon>Iris</taxon>
    </lineage>
</organism>
<dbReference type="AlphaFoldDB" id="A0AAX6G0Z3"/>
<dbReference type="EMBL" id="JANAVB010013984">
    <property type="protein sequence ID" value="KAJ6834827.1"/>
    <property type="molecule type" value="Genomic_DNA"/>
</dbReference>
<reference evidence="3" key="2">
    <citation type="submission" date="2023-04" db="EMBL/GenBank/DDBJ databases">
        <authorList>
            <person name="Bruccoleri R.E."/>
            <person name="Oakeley E.J."/>
            <person name="Faust A.-M."/>
            <person name="Dessus-Babus S."/>
            <person name="Altorfer M."/>
            <person name="Burckhardt D."/>
            <person name="Oertli M."/>
            <person name="Naumann U."/>
            <person name="Petersen F."/>
            <person name="Wong J."/>
        </authorList>
    </citation>
    <scope>NUCLEOTIDE SEQUENCE</scope>
    <source>
        <strain evidence="3">GSM-AAB239-AS_SAM_17_03QT</strain>
        <tissue evidence="3">Leaf</tissue>
    </source>
</reference>
<dbReference type="Proteomes" id="UP001140949">
    <property type="component" value="Unassembled WGS sequence"/>
</dbReference>
<evidence type="ECO:0000313" key="5">
    <source>
        <dbReference type="EMBL" id="KAJ6834827.1"/>
    </source>
</evidence>